<gene>
    <name evidence="2" type="ORF">SAMN06296036_102123</name>
</gene>
<feature type="transmembrane region" description="Helical" evidence="1">
    <location>
        <begin position="37"/>
        <end position="59"/>
    </location>
</feature>
<proteinExistence type="predicted"/>
<evidence type="ECO:0000313" key="2">
    <source>
        <dbReference type="EMBL" id="SME94517.1"/>
    </source>
</evidence>
<feature type="transmembrane region" description="Helical" evidence="1">
    <location>
        <begin position="222"/>
        <end position="243"/>
    </location>
</feature>
<keyword evidence="1" id="KW-0812">Transmembrane</keyword>
<protein>
    <recommendedName>
        <fullName evidence="4">DUF445 domain-containing protein</fullName>
    </recommendedName>
</protein>
<dbReference type="AlphaFoldDB" id="A0A1Y6B7P2"/>
<dbReference type="RefSeq" id="WP_200820654.1">
    <property type="nucleotide sequence ID" value="NZ_FWZT01000002.1"/>
</dbReference>
<feature type="transmembrane region" description="Helical" evidence="1">
    <location>
        <begin position="12"/>
        <end position="31"/>
    </location>
</feature>
<dbReference type="PANTHER" id="PTHR38568:SF1">
    <property type="entry name" value="DUF445 DOMAIN-CONTAINING PROTEIN"/>
    <property type="match status" value="1"/>
</dbReference>
<dbReference type="Proteomes" id="UP000192907">
    <property type="component" value="Unassembled WGS sequence"/>
</dbReference>
<dbReference type="PANTHER" id="PTHR38568">
    <property type="entry name" value="DUF445 DOMAIN-CONTAINING PROTEIN-RELATED"/>
    <property type="match status" value="1"/>
</dbReference>
<dbReference type="EMBL" id="FWZT01000002">
    <property type="protein sequence ID" value="SME94517.1"/>
    <property type="molecule type" value="Genomic_DNA"/>
</dbReference>
<evidence type="ECO:0000313" key="3">
    <source>
        <dbReference type="Proteomes" id="UP000192907"/>
    </source>
</evidence>
<dbReference type="STRING" id="1513793.SAMN06296036_102123"/>
<keyword evidence="1" id="KW-1133">Transmembrane helix</keyword>
<evidence type="ECO:0008006" key="4">
    <source>
        <dbReference type="Google" id="ProtNLM"/>
    </source>
</evidence>
<keyword evidence="3" id="KW-1185">Reference proteome</keyword>
<name>A0A1Y6B7P2_9BACT</name>
<keyword evidence="1" id="KW-0472">Membrane</keyword>
<sequence>MDHSTNKKGISKSVITNGVAVAVIILGYLSPYGRDQILSIGFYALSGAVTNWLAIHMLFERVPGLYGSGIIPNKFEEFKVGIRRLMMEQFFTRENIERFFKEQTEGHSFDLKPLLETIDYEVLFDKLKAGVLESPFGAMINMFGGPEALDQLKEPMITKIKQAIHELGDDETIQAKIASAISESLHLDQLLAKVELIVQARLEELTPEMVKEIIQTMIREHLGWLVVWGGFFGGLMGLAASFIV</sequence>
<reference evidence="3" key="1">
    <citation type="submission" date="2017-04" db="EMBL/GenBank/DDBJ databases">
        <authorList>
            <person name="Varghese N."/>
            <person name="Submissions S."/>
        </authorList>
    </citation>
    <scope>NUCLEOTIDE SEQUENCE [LARGE SCALE GENOMIC DNA]</scope>
    <source>
        <strain evidence="3">RKEM611</strain>
    </source>
</reference>
<evidence type="ECO:0000256" key="1">
    <source>
        <dbReference type="SAM" id="Phobius"/>
    </source>
</evidence>
<organism evidence="2 3">
    <name type="scientific">Pseudobacteriovorax antillogorgiicola</name>
    <dbReference type="NCBI Taxonomy" id="1513793"/>
    <lineage>
        <taxon>Bacteria</taxon>
        <taxon>Pseudomonadati</taxon>
        <taxon>Bdellovibrionota</taxon>
        <taxon>Oligoflexia</taxon>
        <taxon>Oligoflexales</taxon>
        <taxon>Pseudobacteriovoracaceae</taxon>
        <taxon>Pseudobacteriovorax</taxon>
    </lineage>
</organism>
<accession>A0A1Y6B7P2</accession>